<feature type="transmembrane region" description="Helical" evidence="1">
    <location>
        <begin position="215"/>
        <end position="237"/>
    </location>
</feature>
<dbReference type="EMBL" id="CP007055">
    <property type="protein sequence ID" value="AHF98646.1"/>
    <property type="molecule type" value="Genomic_DNA"/>
</dbReference>
<proteinExistence type="predicted"/>
<keyword evidence="3" id="KW-1185">Reference proteome</keyword>
<reference evidence="2 3" key="1">
    <citation type="submission" date="2014-01" db="EMBL/GenBank/DDBJ databases">
        <authorList>
            <consortium name="DOE Joint Genome Institute"/>
            <person name="Anderson I."/>
            <person name="Huntemann M."/>
            <person name="Han J."/>
            <person name="Chen A."/>
            <person name="Kyrpides N."/>
            <person name="Mavromatis K."/>
            <person name="Markowitz V."/>
            <person name="Palaniappan K."/>
            <person name="Ivanova N."/>
            <person name="Schaumberg A."/>
            <person name="Pati A."/>
            <person name="Liolios K."/>
            <person name="Nordberg H.P."/>
            <person name="Cantor M.N."/>
            <person name="Hua S.X."/>
            <person name="Woyke T."/>
        </authorList>
    </citation>
    <scope>NUCLEOTIDE SEQUENCE [LARGE SCALE GENOMIC DNA]</scope>
    <source>
        <strain evidence="2 3">XH-48</strain>
    </source>
</reference>
<gene>
    <name evidence="2" type="ORF">HALLA_07070</name>
</gene>
<sequence length="273" mass="27991">MVLPEGFAVPPLELLVPLLCAFVAALALVWKTAPPVTDRTVLAFAPWMVLGSTFYVLYQVAAVPEAVSPLFGAPVVYVTTATLAGFVWIGGLSLHRAGFSQSAETVLGAVGAVCFVGAAGYALRTGLETGTLEAFWPGVSVILAAILTALAWVGVSQWASETAALTGTTGILVVFGHALDGVSTAVGYSVLGASESVPASQLILAAGKALPTAEYIGAGWLFVVVKLALALAVVGLFKEYVRDAPRQARLLLAFIAAVGLGPGVHNVLLFTIA</sequence>
<feature type="transmembrane region" description="Helical" evidence="1">
    <location>
        <begin position="106"/>
        <end position="123"/>
    </location>
</feature>
<feature type="transmembrane region" description="Helical" evidence="1">
    <location>
        <begin position="135"/>
        <end position="155"/>
    </location>
</feature>
<dbReference type="HOGENOM" id="CLU_1028982_0_0_2"/>
<accession>W0JMV4</accession>
<evidence type="ECO:0008006" key="4">
    <source>
        <dbReference type="Google" id="ProtNLM"/>
    </source>
</evidence>
<dbReference type="PANTHER" id="PTHR40700:SF1">
    <property type="entry name" value="DUF63 DOMAIN-CONTAINING PROTEIN"/>
    <property type="match status" value="1"/>
</dbReference>
<organism evidence="2 3">
    <name type="scientific">Halostagnicola larsenii XH-48</name>
    <dbReference type="NCBI Taxonomy" id="797299"/>
    <lineage>
        <taxon>Archaea</taxon>
        <taxon>Methanobacteriati</taxon>
        <taxon>Methanobacteriota</taxon>
        <taxon>Stenosarchaea group</taxon>
        <taxon>Halobacteria</taxon>
        <taxon>Halobacteriales</taxon>
        <taxon>Natrialbaceae</taxon>
        <taxon>Halostagnicola</taxon>
    </lineage>
</organism>
<evidence type="ECO:0000256" key="1">
    <source>
        <dbReference type="SAM" id="Phobius"/>
    </source>
</evidence>
<feature type="transmembrane region" description="Helical" evidence="1">
    <location>
        <begin position="70"/>
        <end position="94"/>
    </location>
</feature>
<dbReference type="PANTHER" id="PTHR40700">
    <property type="entry name" value="HYPOTHETICAL MEMBRANE PROTEIN, CONSERVED, DUF63 FAMILY"/>
    <property type="match status" value="1"/>
</dbReference>
<dbReference type="InterPro" id="IPR002749">
    <property type="entry name" value="DUF63"/>
</dbReference>
<dbReference type="STRING" id="797299.HALLA_07070"/>
<dbReference type="AlphaFoldDB" id="W0JMV4"/>
<evidence type="ECO:0000313" key="3">
    <source>
        <dbReference type="Proteomes" id="UP000019024"/>
    </source>
</evidence>
<dbReference type="PATRIC" id="fig|797299.3.peg.455"/>
<feature type="transmembrane region" description="Helical" evidence="1">
    <location>
        <begin position="12"/>
        <end position="29"/>
    </location>
</feature>
<keyword evidence="1" id="KW-0812">Transmembrane</keyword>
<dbReference type="GeneID" id="25144247"/>
<dbReference type="OrthoDB" id="308209at2157"/>
<keyword evidence="1" id="KW-1133">Transmembrane helix</keyword>
<dbReference type="eggNOG" id="arCOG02178">
    <property type="taxonomic scope" value="Archaea"/>
</dbReference>
<dbReference type="Proteomes" id="UP000019024">
    <property type="component" value="Chromosome"/>
</dbReference>
<name>W0JMV4_9EURY</name>
<feature type="transmembrane region" description="Helical" evidence="1">
    <location>
        <begin position="249"/>
        <end position="272"/>
    </location>
</feature>
<dbReference type="Pfam" id="PF01889">
    <property type="entry name" value="DUF63"/>
    <property type="match status" value="1"/>
</dbReference>
<dbReference type="KEGG" id="hlr:HALLA_07070"/>
<keyword evidence="1" id="KW-0472">Membrane</keyword>
<dbReference type="RefSeq" id="WP_049951854.1">
    <property type="nucleotide sequence ID" value="NZ_CP007055.1"/>
</dbReference>
<feature type="transmembrane region" description="Helical" evidence="1">
    <location>
        <begin position="41"/>
        <end position="58"/>
    </location>
</feature>
<evidence type="ECO:0000313" key="2">
    <source>
        <dbReference type="EMBL" id="AHF98646.1"/>
    </source>
</evidence>
<protein>
    <recommendedName>
        <fullName evidence="4">DUF63 domain-containing protein</fullName>
    </recommendedName>
</protein>